<keyword evidence="2" id="KW-0732">Signal</keyword>
<name>A0A512NS33_9HYPH</name>
<gene>
    <name evidence="3" type="ORF">RSO01_89270</name>
</gene>
<evidence type="ECO:0000313" key="4">
    <source>
        <dbReference type="Proteomes" id="UP000321058"/>
    </source>
</evidence>
<feature type="chain" id="PRO_5021952107" evidence="2">
    <location>
        <begin position="22"/>
        <end position="109"/>
    </location>
</feature>
<evidence type="ECO:0000256" key="1">
    <source>
        <dbReference type="SAM" id="MobiDB-lite"/>
    </source>
</evidence>
<accession>A0A512NS33</accession>
<keyword evidence="4" id="KW-1185">Reference proteome</keyword>
<comment type="caution">
    <text evidence="3">The sequence shown here is derived from an EMBL/GenBank/DDBJ whole genome shotgun (WGS) entry which is preliminary data.</text>
</comment>
<organism evidence="3 4">
    <name type="scientific">Reyranella soli</name>
    <dbReference type="NCBI Taxonomy" id="1230389"/>
    <lineage>
        <taxon>Bacteria</taxon>
        <taxon>Pseudomonadati</taxon>
        <taxon>Pseudomonadota</taxon>
        <taxon>Alphaproteobacteria</taxon>
        <taxon>Hyphomicrobiales</taxon>
        <taxon>Reyranellaceae</taxon>
        <taxon>Reyranella</taxon>
    </lineage>
</organism>
<evidence type="ECO:0000256" key="2">
    <source>
        <dbReference type="SAM" id="SignalP"/>
    </source>
</evidence>
<protein>
    <submittedName>
        <fullName evidence="3">Uncharacterized protein</fullName>
    </submittedName>
</protein>
<feature type="region of interest" description="Disordered" evidence="1">
    <location>
        <begin position="64"/>
        <end position="109"/>
    </location>
</feature>
<evidence type="ECO:0000313" key="3">
    <source>
        <dbReference type="EMBL" id="GEP61761.1"/>
    </source>
</evidence>
<dbReference type="AlphaFoldDB" id="A0A512NS33"/>
<feature type="compositionally biased region" description="Polar residues" evidence="1">
    <location>
        <begin position="64"/>
        <end position="84"/>
    </location>
</feature>
<reference evidence="3 4" key="1">
    <citation type="submission" date="2019-07" db="EMBL/GenBank/DDBJ databases">
        <title>Whole genome shotgun sequence of Reyranella soli NBRC 108950.</title>
        <authorList>
            <person name="Hosoyama A."/>
            <person name="Uohara A."/>
            <person name="Ohji S."/>
            <person name="Ichikawa N."/>
        </authorList>
    </citation>
    <scope>NUCLEOTIDE SEQUENCE [LARGE SCALE GENOMIC DNA]</scope>
    <source>
        <strain evidence="3 4">NBRC 108950</strain>
    </source>
</reference>
<sequence>MRHTVLLAMICASLPWVSSNAQSFDGEWSVLQTCQTTQEGARGYTWRYGATVKNGHFVGQYRNTGQSPSMTPEGQIKSDGTASLSARGISGQPITIRNSLPPHRPLHSK</sequence>
<feature type="signal peptide" evidence="2">
    <location>
        <begin position="1"/>
        <end position="21"/>
    </location>
</feature>
<dbReference type="EMBL" id="BKAJ01000252">
    <property type="protein sequence ID" value="GEP61761.1"/>
    <property type="molecule type" value="Genomic_DNA"/>
</dbReference>
<dbReference type="Proteomes" id="UP000321058">
    <property type="component" value="Unassembled WGS sequence"/>
</dbReference>
<proteinExistence type="predicted"/>